<dbReference type="EMBL" id="CP001629">
    <property type="protein sequence ID" value="ACU89653.1"/>
    <property type="molecule type" value="Genomic_DNA"/>
</dbReference>
<dbReference type="Pfam" id="PF24292">
    <property type="entry name" value="DUF7479"/>
    <property type="match status" value="1"/>
</dbReference>
<dbReference type="Proteomes" id="UP000002216">
    <property type="component" value="Chromosome"/>
</dbReference>
<gene>
    <name evidence="2" type="ordered locus">Dbac_1560</name>
</gene>
<evidence type="ECO:0000313" key="2">
    <source>
        <dbReference type="EMBL" id="ACU89653.1"/>
    </source>
</evidence>
<organism evidence="2 3">
    <name type="scientific">Desulfomicrobium baculatum (strain DSM 4028 / VKM B-1378 / X)</name>
    <name type="common">Desulfovibrio baculatus</name>
    <dbReference type="NCBI Taxonomy" id="525897"/>
    <lineage>
        <taxon>Bacteria</taxon>
        <taxon>Pseudomonadati</taxon>
        <taxon>Thermodesulfobacteriota</taxon>
        <taxon>Desulfovibrionia</taxon>
        <taxon>Desulfovibrionales</taxon>
        <taxon>Desulfomicrobiaceae</taxon>
        <taxon>Desulfomicrobium</taxon>
    </lineage>
</organism>
<reference evidence="2 3" key="1">
    <citation type="journal article" date="2009" name="Stand. Genomic Sci.">
        <title>Complete genome sequence of Desulfomicrobium baculatum type strain (X).</title>
        <authorList>
            <person name="Copeland A."/>
            <person name="Spring S."/>
            <person name="Goker M."/>
            <person name="Schneider S."/>
            <person name="Lapidus A."/>
            <person name="Del Rio T.G."/>
            <person name="Tice H."/>
            <person name="Cheng J.F."/>
            <person name="Chen F."/>
            <person name="Nolan M."/>
            <person name="Bruce D."/>
            <person name="Goodwin L."/>
            <person name="Pitluck S."/>
            <person name="Ivanova N."/>
            <person name="Mavrommatis K."/>
            <person name="Ovchinnikova G."/>
            <person name="Pati A."/>
            <person name="Chen A."/>
            <person name="Palaniappan K."/>
            <person name="Land M."/>
            <person name="Hauser L."/>
            <person name="Chang Y.J."/>
            <person name="Jeffries C.C."/>
            <person name="Meincke L."/>
            <person name="Sims D."/>
            <person name="Brettin T."/>
            <person name="Detter J.C."/>
            <person name="Han C."/>
            <person name="Chain P."/>
            <person name="Bristow J."/>
            <person name="Eisen J.A."/>
            <person name="Markowitz V."/>
            <person name="Hugenholtz P."/>
            <person name="Kyrpides N.C."/>
            <person name="Klenk H.P."/>
            <person name="Lucas S."/>
        </authorList>
    </citation>
    <scope>NUCLEOTIDE SEQUENCE [LARGE SCALE GENOMIC DNA]</scope>
    <source>
        <strain evidence="3">DSM 4028 / VKM B-1378 / X</strain>
    </source>
</reference>
<feature type="domain" description="DUF7479" evidence="1">
    <location>
        <begin position="11"/>
        <end position="69"/>
    </location>
</feature>
<name>C7LUB8_DESBD</name>
<protein>
    <recommendedName>
        <fullName evidence="1">DUF7479 domain-containing protein</fullName>
    </recommendedName>
</protein>
<proteinExistence type="predicted"/>
<dbReference type="KEGG" id="dba:Dbac_1560"/>
<dbReference type="AlphaFoldDB" id="C7LUB8"/>
<keyword evidence="3" id="KW-1185">Reference proteome</keyword>
<dbReference type="HOGENOM" id="CLU_202418_0_0_7"/>
<dbReference type="NCBIfam" id="NF045645">
    <property type="entry name" value="DVU_1557_fam"/>
    <property type="match status" value="1"/>
</dbReference>
<dbReference type="STRING" id="525897.Dbac_1560"/>
<dbReference type="OrthoDB" id="1753012at2"/>
<accession>C7LUB8</accession>
<sequence>MSLVFLPEDMNWSCEPCGVPLEPGKVELAYLGQVFHVELPVCPKCGAAFVYEELALGRIFEVEQLLEDK</sequence>
<evidence type="ECO:0000313" key="3">
    <source>
        <dbReference type="Proteomes" id="UP000002216"/>
    </source>
</evidence>
<dbReference type="InterPro" id="IPR055902">
    <property type="entry name" value="DUF7479"/>
</dbReference>
<dbReference type="InterPro" id="IPR054656">
    <property type="entry name" value="DVU_1557-like"/>
</dbReference>
<evidence type="ECO:0000259" key="1">
    <source>
        <dbReference type="Pfam" id="PF24292"/>
    </source>
</evidence>
<dbReference type="eggNOG" id="ENOG5033A2R">
    <property type="taxonomic scope" value="Bacteria"/>
</dbReference>
<dbReference type="RefSeq" id="WP_015773744.1">
    <property type="nucleotide sequence ID" value="NC_013173.1"/>
</dbReference>